<comment type="caution">
    <text evidence="8">The sequence shown here is derived from an EMBL/GenBank/DDBJ whole genome shotgun (WGS) entry which is preliminary data.</text>
</comment>
<comment type="function">
    <text evidence="7">Specifically methylates the pseudouridine at position 1915 (m3Psi1915) in 23S rRNA.</text>
</comment>
<keyword evidence="1 7" id="KW-0963">Cytoplasm</keyword>
<dbReference type="InterPro" id="IPR029028">
    <property type="entry name" value="Alpha/beta_knot_MTases"/>
</dbReference>
<keyword evidence="9" id="KW-1185">Reference proteome</keyword>
<reference evidence="8" key="2">
    <citation type="submission" date="2023-03" db="EMBL/GenBank/DDBJ databases">
        <authorList>
            <person name="Zhang Z."/>
        </authorList>
    </citation>
    <scope>NUCLEOTIDE SEQUENCE</scope>
    <source>
        <strain evidence="8">DSA</strain>
    </source>
</reference>
<keyword evidence="4 7" id="KW-0808">Transferase</keyword>
<feature type="binding site" evidence="7">
    <location>
        <position position="76"/>
    </location>
    <ligand>
        <name>S-adenosyl-L-methionine</name>
        <dbReference type="ChEBI" id="CHEBI:59789"/>
    </ligand>
</feature>
<comment type="subcellular location">
    <subcellularLocation>
        <location evidence="7">Cytoplasm</location>
    </subcellularLocation>
</comment>
<comment type="catalytic activity">
    <reaction evidence="7">
        <text>pseudouridine(1915) in 23S rRNA + S-adenosyl-L-methionine = N(3)-methylpseudouridine(1915) in 23S rRNA + S-adenosyl-L-homocysteine + H(+)</text>
        <dbReference type="Rhea" id="RHEA:42752"/>
        <dbReference type="Rhea" id="RHEA-COMP:10221"/>
        <dbReference type="Rhea" id="RHEA-COMP:10222"/>
        <dbReference type="ChEBI" id="CHEBI:15378"/>
        <dbReference type="ChEBI" id="CHEBI:57856"/>
        <dbReference type="ChEBI" id="CHEBI:59789"/>
        <dbReference type="ChEBI" id="CHEBI:65314"/>
        <dbReference type="ChEBI" id="CHEBI:74486"/>
        <dbReference type="EC" id="2.1.1.177"/>
    </reaction>
</comment>
<dbReference type="GO" id="GO:0005737">
    <property type="term" value="C:cytoplasm"/>
    <property type="evidence" value="ECO:0007669"/>
    <property type="project" value="UniProtKB-SubCell"/>
</dbReference>
<dbReference type="EC" id="2.1.1.177" evidence="7"/>
<feature type="binding site" evidence="7">
    <location>
        <position position="108"/>
    </location>
    <ligand>
        <name>S-adenosyl-L-methionine</name>
        <dbReference type="ChEBI" id="CHEBI:59789"/>
    </ligand>
</feature>
<proteinExistence type="inferred from homology"/>
<dbReference type="PANTHER" id="PTHR33603">
    <property type="entry name" value="METHYLTRANSFERASE"/>
    <property type="match status" value="1"/>
</dbReference>
<dbReference type="PIRSF" id="PIRSF004505">
    <property type="entry name" value="MT_bac"/>
    <property type="match status" value="1"/>
</dbReference>
<dbReference type="EMBL" id="JARPTC010000012">
    <property type="protein sequence ID" value="MDO7787297.1"/>
    <property type="molecule type" value="Genomic_DNA"/>
</dbReference>
<dbReference type="Proteomes" id="UP001172911">
    <property type="component" value="Unassembled WGS sequence"/>
</dbReference>
<dbReference type="NCBIfam" id="TIGR00246">
    <property type="entry name" value="tRNA_RlmH_YbeA"/>
    <property type="match status" value="1"/>
</dbReference>
<evidence type="ECO:0000313" key="9">
    <source>
        <dbReference type="Proteomes" id="UP001172911"/>
    </source>
</evidence>
<protein>
    <recommendedName>
        <fullName evidence="7">Ribosomal RNA large subunit methyltransferase H</fullName>
        <ecNumber evidence="7">2.1.1.177</ecNumber>
    </recommendedName>
    <alternativeName>
        <fullName evidence="7">23S rRNA (pseudouridine1915-N3)-methyltransferase</fullName>
    </alternativeName>
    <alternativeName>
        <fullName evidence="7">23S rRNA m3Psi1915 methyltransferase</fullName>
    </alternativeName>
    <alternativeName>
        <fullName evidence="7">rRNA (pseudouridine-N3-)-methyltransferase RlmH</fullName>
    </alternativeName>
</protein>
<dbReference type="Gene3D" id="3.40.1280.10">
    <property type="match status" value="1"/>
</dbReference>
<dbReference type="AlphaFoldDB" id="A0AAW7ZD62"/>
<evidence type="ECO:0000256" key="2">
    <source>
        <dbReference type="ARBA" id="ARBA00022552"/>
    </source>
</evidence>
<dbReference type="NCBIfam" id="NF000985">
    <property type="entry name" value="PRK00103.1-3"/>
    <property type="match status" value="1"/>
</dbReference>
<dbReference type="GO" id="GO:0070038">
    <property type="term" value="F:rRNA (pseudouridine-N3-)-methyltransferase activity"/>
    <property type="evidence" value="ECO:0007669"/>
    <property type="project" value="UniProtKB-UniRule"/>
</dbReference>
<feature type="binding site" evidence="7">
    <location>
        <begin position="127"/>
        <end position="132"/>
    </location>
    <ligand>
        <name>S-adenosyl-L-methionine</name>
        <dbReference type="ChEBI" id="CHEBI:59789"/>
    </ligand>
</feature>
<comment type="subunit">
    <text evidence="7">Homodimer.</text>
</comment>
<dbReference type="Pfam" id="PF02590">
    <property type="entry name" value="SPOUT_MTase"/>
    <property type="match status" value="1"/>
</dbReference>
<comment type="similarity">
    <text evidence="6 7">Belongs to the RNA methyltransferase RlmH family.</text>
</comment>
<dbReference type="RefSeq" id="WP_304542439.1">
    <property type="nucleotide sequence ID" value="NZ_JARPTC010000012.1"/>
</dbReference>
<evidence type="ECO:0000256" key="4">
    <source>
        <dbReference type="ARBA" id="ARBA00022679"/>
    </source>
</evidence>
<sequence length="159" mass="17985">MKITILTVGKLKEKYLIEGVKEYLKRLSSYAKLEIAEVADEPCPDNASPAIIEQVRQKEAEKLQKRLRPGTFLIVLDSRGKLLSSEELATQIQDLALIGRSDLTFIIGGSHGLPPEITTQADLLFSLSKLTFPHQLVRLVVLEQIYRSFKIIKNEPYHK</sequence>
<keyword evidence="3 7" id="KW-0489">Methyltransferase</keyword>
<dbReference type="CDD" id="cd18081">
    <property type="entry name" value="RlmH-like"/>
    <property type="match status" value="1"/>
</dbReference>
<name>A0AAW7ZD62_9FIRM</name>
<evidence type="ECO:0000256" key="1">
    <source>
        <dbReference type="ARBA" id="ARBA00022490"/>
    </source>
</evidence>
<evidence type="ECO:0000256" key="5">
    <source>
        <dbReference type="ARBA" id="ARBA00022691"/>
    </source>
</evidence>
<accession>A0AAW7ZD62</accession>
<evidence type="ECO:0000256" key="6">
    <source>
        <dbReference type="ARBA" id="ARBA00038303"/>
    </source>
</evidence>
<dbReference type="HAMAP" id="MF_00658">
    <property type="entry name" value="23SrRNA_methyltr_H"/>
    <property type="match status" value="1"/>
</dbReference>
<dbReference type="InterPro" id="IPR029026">
    <property type="entry name" value="tRNA_m1G_MTases_N"/>
</dbReference>
<dbReference type="InterPro" id="IPR003742">
    <property type="entry name" value="RlmH-like"/>
</dbReference>
<dbReference type="SUPFAM" id="SSF75217">
    <property type="entry name" value="alpha/beta knot"/>
    <property type="match status" value="1"/>
</dbReference>
<dbReference type="PANTHER" id="PTHR33603:SF1">
    <property type="entry name" value="RIBOSOMAL RNA LARGE SUBUNIT METHYLTRANSFERASE H"/>
    <property type="match status" value="1"/>
</dbReference>
<keyword evidence="5 7" id="KW-0949">S-adenosyl-L-methionine</keyword>
<reference evidence="8" key="1">
    <citation type="journal article" date="2023" name="J. Hazard. Mater.">
        <title>Anaerobic biodegradation of pyrene and benzo[a]pyrene by a new sulfate-reducing Desulforamulus aquiferis strain DSA.</title>
        <authorList>
            <person name="Zhang Z."/>
            <person name="Sun J."/>
            <person name="Gong X."/>
            <person name="Wang C."/>
            <person name="Wang H."/>
        </authorList>
    </citation>
    <scope>NUCLEOTIDE SEQUENCE</scope>
    <source>
        <strain evidence="8">DSA</strain>
    </source>
</reference>
<keyword evidence="2 7" id="KW-0698">rRNA processing</keyword>
<evidence type="ECO:0000256" key="3">
    <source>
        <dbReference type="ARBA" id="ARBA00022603"/>
    </source>
</evidence>
<gene>
    <name evidence="7 8" type="primary">rlmH</name>
    <name evidence="8" type="ORF">P6N53_08715</name>
</gene>
<evidence type="ECO:0000313" key="8">
    <source>
        <dbReference type="EMBL" id="MDO7787297.1"/>
    </source>
</evidence>
<evidence type="ECO:0000256" key="7">
    <source>
        <dbReference type="HAMAP-Rule" id="MF_00658"/>
    </source>
</evidence>
<organism evidence="8 9">
    <name type="scientific">Desulforamulus aquiferis</name>
    <dbReference type="NCBI Taxonomy" id="1397668"/>
    <lineage>
        <taxon>Bacteria</taxon>
        <taxon>Bacillati</taxon>
        <taxon>Bacillota</taxon>
        <taxon>Clostridia</taxon>
        <taxon>Eubacteriales</taxon>
        <taxon>Peptococcaceae</taxon>
        <taxon>Desulforamulus</taxon>
    </lineage>
</organism>